<protein>
    <submittedName>
        <fullName evidence="2">Ectoine/hydroxyectoine ABC transporter solute-binding protein EhuB</fullName>
    </submittedName>
</protein>
<gene>
    <name evidence="2" type="ORF">LA5096_05008</name>
</gene>
<dbReference type="RefSeq" id="WP_082442877.1">
    <property type="nucleotide sequence ID" value="NZ_CXWE01000005.1"/>
</dbReference>
<dbReference type="SMART" id="SM00062">
    <property type="entry name" value="PBPb"/>
    <property type="match status" value="1"/>
</dbReference>
<proteinExistence type="predicted"/>
<dbReference type="EMBL" id="CXWC01000013">
    <property type="protein sequence ID" value="CTQ77104.1"/>
    <property type="molecule type" value="Genomic_DNA"/>
</dbReference>
<accession>A0A0M7AQZ0</accession>
<dbReference type="PANTHER" id="PTHR38834">
    <property type="entry name" value="PERIPLASMIC SUBSTRATE BINDING PROTEIN FAMILY 3"/>
    <property type="match status" value="1"/>
</dbReference>
<dbReference type="OrthoDB" id="7674963at2"/>
<evidence type="ECO:0000259" key="1">
    <source>
        <dbReference type="SMART" id="SM00062"/>
    </source>
</evidence>
<feature type="domain" description="Solute-binding protein family 3/N-terminal" evidence="1">
    <location>
        <begin position="105"/>
        <end position="328"/>
    </location>
</feature>
<reference evidence="3" key="1">
    <citation type="submission" date="2015-07" db="EMBL/GenBank/DDBJ databases">
        <authorList>
            <person name="Rodrigo-Torres Lidia"/>
            <person name="Arahal R.David."/>
        </authorList>
    </citation>
    <scope>NUCLEOTIDE SEQUENCE [LARGE SCALE GENOMIC DNA]</scope>
    <source>
        <strain evidence="3">CECT 5096</strain>
    </source>
</reference>
<evidence type="ECO:0000313" key="2">
    <source>
        <dbReference type="EMBL" id="CTQ77104.1"/>
    </source>
</evidence>
<keyword evidence="3" id="KW-1185">Reference proteome</keyword>
<organism evidence="2 3">
    <name type="scientific">Roseibium album</name>
    <dbReference type="NCBI Taxonomy" id="311410"/>
    <lineage>
        <taxon>Bacteria</taxon>
        <taxon>Pseudomonadati</taxon>
        <taxon>Pseudomonadota</taxon>
        <taxon>Alphaproteobacteria</taxon>
        <taxon>Hyphomicrobiales</taxon>
        <taxon>Stappiaceae</taxon>
        <taxon>Roseibium</taxon>
    </lineage>
</organism>
<dbReference type="AlphaFoldDB" id="A0A0M7AQZ0"/>
<name>A0A0M7AQZ0_9HYPH</name>
<sequence length="352" mass="38884">MSHLGTDGKLRWNACAWPSVPGTNSKVLPYSPRFKWGASHHTRIIRLKEFSHAVFGSFTSAAMNKQNDHCNTHPELPSGSLRFALALALLIWLAALTSGMAQAQELRLLTSPWPPSNYIRTDGIPAGISVDVIEAIKDRLKLETPVEVLPWARGYLVAQSDPNVLLFTAGRTPERVDMGFHFVGPVVMWTHALMARKGSEIAVDAVDAVRSQNLVVAGVRGSWQIRLLQDAGVQTVETENHETGARMLLAERVDLWITSRLQASSVLKDLGRDADSVTAIHTVKRSPSYLMISAETDPDIIARWEAAYEDLKQTDFFEKTVNKWSDQLGIALQFRPAEGFSARPAPHDKTGS</sequence>
<dbReference type="Gene3D" id="3.40.190.10">
    <property type="entry name" value="Periplasmic binding protein-like II"/>
    <property type="match status" value="2"/>
</dbReference>
<dbReference type="STRING" id="311410.LA5095_03726"/>
<dbReference type="InterPro" id="IPR001638">
    <property type="entry name" value="Solute-binding_3/MltF_N"/>
</dbReference>
<dbReference type="PANTHER" id="PTHR38834:SF3">
    <property type="entry name" value="SOLUTE-BINDING PROTEIN FAMILY 3_N-TERMINAL DOMAIN-CONTAINING PROTEIN"/>
    <property type="match status" value="1"/>
</dbReference>
<dbReference type="SUPFAM" id="SSF53850">
    <property type="entry name" value="Periplasmic binding protein-like II"/>
    <property type="match status" value="1"/>
</dbReference>
<evidence type="ECO:0000313" key="3">
    <source>
        <dbReference type="Proteomes" id="UP000049983"/>
    </source>
</evidence>
<dbReference type="Proteomes" id="UP000049983">
    <property type="component" value="Unassembled WGS sequence"/>
</dbReference>
<dbReference type="Pfam" id="PF00497">
    <property type="entry name" value="SBP_bac_3"/>
    <property type="match status" value="1"/>
</dbReference>